<comment type="caution">
    <text evidence="1">The sequence shown here is derived from an EMBL/GenBank/DDBJ whole genome shotgun (WGS) entry which is preliminary data.</text>
</comment>
<feature type="non-terminal residue" evidence="1">
    <location>
        <position position="1"/>
    </location>
</feature>
<proteinExistence type="predicted"/>
<keyword evidence="3" id="KW-1185">Reference proteome</keyword>
<protein>
    <submittedName>
        <fullName evidence="1">Uncharacterized protein</fullName>
    </submittedName>
</protein>
<dbReference type="RefSeq" id="XP_060421503.1">
    <property type="nucleotide sequence ID" value="XM_060567665.1"/>
</dbReference>
<dbReference type="EMBL" id="JAHMHR010000124">
    <property type="protein sequence ID" value="KAK1656739.1"/>
    <property type="molecule type" value="Genomic_DNA"/>
</dbReference>
<dbReference type="GeneID" id="85452191"/>
<evidence type="ECO:0000313" key="2">
    <source>
        <dbReference type="EMBL" id="KAK1688960.1"/>
    </source>
</evidence>
<dbReference type="AlphaFoldDB" id="A0AAJ0A573"/>
<organism evidence="1 3">
    <name type="scientific">Colletotrichum godetiae</name>
    <dbReference type="NCBI Taxonomy" id="1209918"/>
    <lineage>
        <taxon>Eukaryota</taxon>
        <taxon>Fungi</taxon>
        <taxon>Dikarya</taxon>
        <taxon>Ascomycota</taxon>
        <taxon>Pezizomycotina</taxon>
        <taxon>Sordariomycetes</taxon>
        <taxon>Hypocreomycetidae</taxon>
        <taxon>Glomerellales</taxon>
        <taxon>Glomerellaceae</taxon>
        <taxon>Colletotrichum</taxon>
        <taxon>Colletotrichum acutatum species complex</taxon>
    </lineage>
</organism>
<sequence>LMAFYAATGLWEATDPSHRGCSLGHPCAVTGARTCARTSYLAKFHHFYGSCVNWSPNHIFCAELNSDDERRAFPACADCGVLIEIQGLILANRRLLDDKTQVTTDEEFRIVQRSLSGYLRAYQLRRDAHIRDLTNAKNGLLEAELQYVKTG</sequence>
<evidence type="ECO:0000313" key="1">
    <source>
        <dbReference type="EMBL" id="KAK1656739.1"/>
    </source>
</evidence>
<accession>A0AAJ0A573</accession>
<evidence type="ECO:0000313" key="3">
    <source>
        <dbReference type="Proteomes" id="UP001224890"/>
    </source>
</evidence>
<dbReference type="EMBL" id="JAHMHR010000010">
    <property type="protein sequence ID" value="KAK1688960.1"/>
    <property type="molecule type" value="Genomic_DNA"/>
</dbReference>
<feature type="non-terminal residue" evidence="1">
    <location>
        <position position="151"/>
    </location>
</feature>
<reference evidence="1" key="1">
    <citation type="submission" date="2021-06" db="EMBL/GenBank/DDBJ databases">
        <title>Comparative genomics, transcriptomics and evolutionary studies reveal genomic signatures of adaptation to plant cell wall in hemibiotrophic fungi.</title>
        <authorList>
            <consortium name="DOE Joint Genome Institute"/>
            <person name="Baroncelli R."/>
            <person name="Diaz J.F."/>
            <person name="Benocci T."/>
            <person name="Peng M."/>
            <person name="Battaglia E."/>
            <person name="Haridas S."/>
            <person name="Andreopoulos W."/>
            <person name="Labutti K."/>
            <person name="Pangilinan J."/>
            <person name="Floch G.L."/>
            <person name="Makela M.R."/>
            <person name="Henrissat B."/>
            <person name="Grigoriev I.V."/>
            <person name="Crouch J.A."/>
            <person name="De Vries R.P."/>
            <person name="Sukno S.A."/>
            <person name="Thon M.R."/>
        </authorList>
    </citation>
    <scope>NUCLEOTIDE SEQUENCE</scope>
    <source>
        <strain evidence="1">CBS 193.32</strain>
    </source>
</reference>
<dbReference type="Proteomes" id="UP001224890">
    <property type="component" value="Unassembled WGS sequence"/>
</dbReference>
<gene>
    <name evidence="1" type="ORF">BDP55DRAFT_506298</name>
    <name evidence="2" type="ORF">BDP55DRAFT_521406</name>
</gene>
<name>A0AAJ0A573_9PEZI</name>